<proteinExistence type="predicted"/>
<evidence type="ECO:0000313" key="2">
    <source>
        <dbReference type="Proteomes" id="UP000237632"/>
    </source>
</evidence>
<dbReference type="Proteomes" id="UP000237632">
    <property type="component" value="Unassembled WGS sequence"/>
</dbReference>
<accession>A0AA44XUB3</accession>
<organism evidence="1 2">
    <name type="scientific">Burkholderia vietnamiensis</name>
    <dbReference type="NCBI Taxonomy" id="60552"/>
    <lineage>
        <taxon>Bacteria</taxon>
        <taxon>Pseudomonadati</taxon>
        <taxon>Pseudomonadota</taxon>
        <taxon>Betaproteobacteria</taxon>
        <taxon>Burkholderiales</taxon>
        <taxon>Burkholderiaceae</taxon>
        <taxon>Burkholderia</taxon>
        <taxon>Burkholderia cepacia complex</taxon>
    </lineage>
</organism>
<reference evidence="1 2" key="1">
    <citation type="submission" date="2018-03" db="EMBL/GenBank/DDBJ databases">
        <authorList>
            <person name="Nguyen K."/>
            <person name="Fouts D."/>
            <person name="Sutton G."/>
        </authorList>
    </citation>
    <scope>NUCLEOTIDE SEQUENCE [LARGE SCALE GENOMIC DNA]</scope>
    <source>
        <strain evidence="1 2">AU3578</strain>
    </source>
</reference>
<evidence type="ECO:0000313" key="1">
    <source>
        <dbReference type="EMBL" id="PRH38523.1"/>
    </source>
</evidence>
<gene>
    <name evidence="1" type="ORF">C6T65_31495</name>
</gene>
<dbReference type="EMBL" id="PVHK01000237">
    <property type="protein sequence ID" value="PRH38523.1"/>
    <property type="molecule type" value="Genomic_DNA"/>
</dbReference>
<protein>
    <submittedName>
        <fullName evidence="1">Uncharacterized protein</fullName>
    </submittedName>
</protein>
<comment type="caution">
    <text evidence="1">The sequence shown here is derived from an EMBL/GenBank/DDBJ whole genome shotgun (WGS) entry which is preliminary data.</text>
</comment>
<name>A0AA44XUB3_BURVI</name>
<sequence>MDAHRKTPLTFFQQAILKPFKSDSNADIGDVFIALIYPEILIRDATGDYVIECRQDGFHAEADDFPLLNFLEMFPTICDSLIAESSALKRCYERYLADLQCL</sequence>
<dbReference type="AlphaFoldDB" id="A0AA44XUB3"/>